<organism evidence="4 5">
    <name type="scientific">Neolecta irregularis (strain DAH-3)</name>
    <dbReference type="NCBI Taxonomy" id="1198029"/>
    <lineage>
        <taxon>Eukaryota</taxon>
        <taxon>Fungi</taxon>
        <taxon>Dikarya</taxon>
        <taxon>Ascomycota</taxon>
        <taxon>Taphrinomycotina</taxon>
        <taxon>Neolectales</taxon>
        <taxon>Neolectaceae</taxon>
        <taxon>Neolecta</taxon>
    </lineage>
</organism>
<accession>A0A1U7LTK5</accession>
<dbReference type="STRING" id="1198029.A0A1U7LTK5"/>
<dbReference type="AlphaFoldDB" id="A0A1U7LTK5"/>
<dbReference type="Proteomes" id="UP000186594">
    <property type="component" value="Unassembled WGS sequence"/>
</dbReference>
<sequence>MKIKRVVTSFIIGRHNSGDDVKLLLLQRSGKVNTYQGKWAGISGSIEEDDVSPLERSYIEIEQETRLDRKDITLIISGLEMAIKDDNLDTEWHIYPFLFEMKDSQLVSITIDFEHSTYKWINPKDLSTYDTVPRLSETFARVYIPQQICKLISNLQTDREMGAREMSEMALDVLIQAVQESQITFGRLCLVGYYAVQSRQSMKAAMESSLARVLTNIQKRLVAATSKFDLASITRQEVENEKSSGCLRLEKQVLGFKACLDGYEKIHILTLSYSSTTAIVLKHWLSQLPLEIKVRITVLESRPLFEGVKLAKILSLDSHENVHIEIASDACVGIFAQRATHVVIGADRISADGDVLNKVGSLGAAILGRRYGAKVVVVSGQDKIVEKKSEENEENESSEMTEAWKYTLPATTRVRNKYFEWVEADLIDDYVTEGGKSSRKSIFESWMEKRDQALVFQDL</sequence>
<evidence type="ECO:0000313" key="4">
    <source>
        <dbReference type="EMBL" id="OLL25997.1"/>
    </source>
</evidence>
<name>A0A1U7LTK5_NEOID</name>
<dbReference type="PROSITE" id="PS51462">
    <property type="entry name" value="NUDIX"/>
    <property type="match status" value="1"/>
</dbReference>
<feature type="domain" description="Nudix hydrolase" evidence="3">
    <location>
        <begin position="2"/>
        <end position="148"/>
    </location>
</feature>
<evidence type="ECO:0000259" key="3">
    <source>
        <dbReference type="PROSITE" id="PS51462"/>
    </source>
</evidence>
<dbReference type="InterPro" id="IPR000649">
    <property type="entry name" value="IF-2B-related"/>
</dbReference>
<dbReference type="GO" id="GO:0046523">
    <property type="term" value="F:S-methyl-5-thioribose-1-phosphate isomerase activity"/>
    <property type="evidence" value="ECO:0007669"/>
    <property type="project" value="TreeGrafter"/>
</dbReference>
<dbReference type="PANTHER" id="PTHR43475">
    <property type="entry name" value="METHYLTHIORIBOSE-1-PHOSPHATE ISOMERASE"/>
    <property type="match status" value="1"/>
</dbReference>
<dbReference type="GO" id="GO:0019509">
    <property type="term" value="P:L-methionine salvage from methylthioadenosine"/>
    <property type="evidence" value="ECO:0007669"/>
    <property type="project" value="TreeGrafter"/>
</dbReference>
<dbReference type="InterPro" id="IPR042529">
    <property type="entry name" value="IF_2B-like_C"/>
</dbReference>
<dbReference type="Gene3D" id="3.90.79.10">
    <property type="entry name" value="Nucleoside Triphosphate Pyrophosphohydrolase"/>
    <property type="match status" value="1"/>
</dbReference>
<evidence type="ECO:0000256" key="2">
    <source>
        <dbReference type="RuleBase" id="RU003814"/>
    </source>
</evidence>
<dbReference type="EMBL" id="LXFE01000257">
    <property type="protein sequence ID" value="OLL25997.1"/>
    <property type="molecule type" value="Genomic_DNA"/>
</dbReference>
<dbReference type="Pfam" id="PF01008">
    <property type="entry name" value="IF-2B"/>
    <property type="match status" value="1"/>
</dbReference>
<comment type="caution">
    <text evidence="4">The sequence shown here is derived from an EMBL/GenBank/DDBJ whole genome shotgun (WGS) entry which is preliminary data.</text>
</comment>
<dbReference type="InterPro" id="IPR037171">
    <property type="entry name" value="NagB/RpiA_transferase-like"/>
</dbReference>
<dbReference type="InterPro" id="IPR015797">
    <property type="entry name" value="NUDIX_hydrolase-like_dom_sf"/>
</dbReference>
<evidence type="ECO:0000256" key="1">
    <source>
        <dbReference type="ARBA" id="ARBA00007251"/>
    </source>
</evidence>
<dbReference type="SUPFAM" id="SSF100950">
    <property type="entry name" value="NagB/RpiA/CoA transferase-like"/>
    <property type="match status" value="1"/>
</dbReference>
<keyword evidence="5" id="KW-1185">Reference proteome</keyword>
<gene>
    <name evidence="4" type="ORF">NEOLI_000170</name>
</gene>
<dbReference type="PANTHER" id="PTHR43475:SF3">
    <property type="entry name" value="TRANSLATION INITIATION FACTOR EIF-2B SUBUNIT FAMILY PROTEIN (AFU_ORTHOLOGUE AFUA_2G14290)"/>
    <property type="match status" value="1"/>
</dbReference>
<dbReference type="InterPro" id="IPR000086">
    <property type="entry name" value="NUDIX_hydrolase_dom"/>
</dbReference>
<keyword evidence="4" id="KW-0413">Isomerase</keyword>
<dbReference type="SUPFAM" id="SSF55811">
    <property type="entry name" value="Nudix"/>
    <property type="match status" value="1"/>
</dbReference>
<comment type="similarity">
    <text evidence="1 2">Belongs to the eIF-2B alpha/beta/delta subunits family.</text>
</comment>
<evidence type="ECO:0000313" key="5">
    <source>
        <dbReference type="Proteomes" id="UP000186594"/>
    </source>
</evidence>
<dbReference type="Pfam" id="PF00293">
    <property type="entry name" value="NUDIX"/>
    <property type="match status" value="1"/>
</dbReference>
<dbReference type="OrthoDB" id="206213at2759"/>
<protein>
    <submittedName>
        <fullName evidence="4">Methylthioribose-1-phosphate isomerase</fullName>
    </submittedName>
</protein>
<reference evidence="4 5" key="1">
    <citation type="submission" date="2016-04" db="EMBL/GenBank/DDBJ databases">
        <title>Evolutionary innovation and constraint leading to complex multicellularity in the Ascomycota.</title>
        <authorList>
            <person name="Cisse O."/>
            <person name="Nguyen A."/>
            <person name="Hewitt D.A."/>
            <person name="Jedd G."/>
            <person name="Stajich J.E."/>
        </authorList>
    </citation>
    <scope>NUCLEOTIDE SEQUENCE [LARGE SCALE GENOMIC DNA]</scope>
    <source>
        <strain evidence="4 5">DAH-3</strain>
    </source>
</reference>
<dbReference type="OMA" id="NTYFEWV"/>
<dbReference type="Gene3D" id="3.40.50.10470">
    <property type="entry name" value="Translation initiation factor eif-2b, domain 2"/>
    <property type="match status" value="1"/>
</dbReference>
<proteinExistence type="inferred from homology"/>